<proteinExistence type="predicted"/>
<keyword evidence="3" id="KW-1185">Reference proteome</keyword>
<protein>
    <submittedName>
        <fullName evidence="2">M28 family peptidase</fullName>
    </submittedName>
</protein>
<dbReference type="RefSeq" id="WP_274049438.1">
    <property type="nucleotide sequence ID" value="NZ_CP059693.1"/>
</dbReference>
<dbReference type="PANTHER" id="PTHR12147">
    <property type="entry name" value="METALLOPEPTIDASE M28 FAMILY MEMBER"/>
    <property type="match status" value="1"/>
</dbReference>
<feature type="domain" description="Peptidase M28" evidence="1">
    <location>
        <begin position="43"/>
        <end position="250"/>
    </location>
</feature>
<dbReference type="EMBL" id="CP059693">
    <property type="protein sequence ID" value="WDE09496.1"/>
    <property type="molecule type" value="Genomic_DNA"/>
</dbReference>
<sequence length="267" mass="29551">MASQGNEKARVYIINALKGLEVAPLGQDYRHVFNDKAGRDGANVIGYIPGTDFPQQYIVLSAHFDHIGKGARVIYNGADDNASGTAALLAIAEQVKQTPLRYSLILLFSDGEEVGLVGAHAFIRSYQALLADIKLNINLDMIAGDRGTKKLRFISKGVDSLLDKQGLKMWARLRDSARIQVKKGFKSGSSSIARGSSAVNNRIRWRAASDHYVFYKAKIPFIYFGVGTHKNYHTGNDDFNGINREFYLAATASICRQIYLLDRLMTN</sequence>
<evidence type="ECO:0000313" key="2">
    <source>
        <dbReference type="EMBL" id="WDE09496.1"/>
    </source>
</evidence>
<dbReference type="PANTHER" id="PTHR12147:SF26">
    <property type="entry name" value="PEPTIDASE M28 DOMAIN-CONTAINING PROTEIN"/>
    <property type="match status" value="1"/>
</dbReference>
<organism evidence="2 3">
    <name type="scientific">Thalassomonas haliotis</name>
    <dbReference type="NCBI Taxonomy" id="485448"/>
    <lineage>
        <taxon>Bacteria</taxon>
        <taxon>Pseudomonadati</taxon>
        <taxon>Pseudomonadota</taxon>
        <taxon>Gammaproteobacteria</taxon>
        <taxon>Alteromonadales</taxon>
        <taxon>Colwelliaceae</taxon>
        <taxon>Thalassomonas</taxon>
    </lineage>
</organism>
<dbReference type="InterPro" id="IPR045175">
    <property type="entry name" value="M28_fam"/>
</dbReference>
<name>A0ABY7V7B4_9GAMM</name>
<accession>A0ABY7V7B4</accession>
<evidence type="ECO:0000313" key="3">
    <source>
        <dbReference type="Proteomes" id="UP001215231"/>
    </source>
</evidence>
<dbReference type="Proteomes" id="UP001215231">
    <property type="component" value="Chromosome"/>
</dbReference>
<dbReference type="Gene3D" id="3.40.630.10">
    <property type="entry name" value="Zn peptidases"/>
    <property type="match status" value="1"/>
</dbReference>
<evidence type="ECO:0000259" key="1">
    <source>
        <dbReference type="Pfam" id="PF04389"/>
    </source>
</evidence>
<dbReference type="InterPro" id="IPR007484">
    <property type="entry name" value="Peptidase_M28"/>
</dbReference>
<reference evidence="2 3" key="1">
    <citation type="journal article" date="2022" name="Mar. Drugs">
        <title>Bioassay-Guided Fractionation Leads to the Detection of Cholic Acid Generated by the Rare Thalassomonas sp.</title>
        <authorList>
            <person name="Pheiffer F."/>
            <person name="Schneider Y.K."/>
            <person name="Hansen E.H."/>
            <person name="Andersen J.H."/>
            <person name="Isaksson J."/>
            <person name="Busche T."/>
            <person name="R C."/>
            <person name="Kalinowski J."/>
            <person name="Zyl L.V."/>
            <person name="Trindade M."/>
        </authorList>
    </citation>
    <scope>NUCLEOTIDE SEQUENCE [LARGE SCALE GENOMIC DNA]</scope>
    <source>
        <strain evidence="2 3">A5K-61T</strain>
    </source>
</reference>
<dbReference type="Pfam" id="PF04389">
    <property type="entry name" value="Peptidase_M28"/>
    <property type="match status" value="1"/>
</dbReference>
<dbReference type="SUPFAM" id="SSF53187">
    <property type="entry name" value="Zn-dependent exopeptidases"/>
    <property type="match status" value="1"/>
</dbReference>
<gene>
    <name evidence="2" type="ORF">H3N35_14230</name>
</gene>